<dbReference type="InterPro" id="IPR010233">
    <property type="entry name" value="UbiG_MeTrfase"/>
</dbReference>
<evidence type="ECO:0000256" key="2">
    <source>
        <dbReference type="ARBA" id="ARBA00022679"/>
    </source>
</evidence>
<dbReference type="GO" id="GO:0032259">
    <property type="term" value="P:methylation"/>
    <property type="evidence" value="ECO:0007669"/>
    <property type="project" value="UniProtKB-KW"/>
</dbReference>
<gene>
    <name evidence="5" type="ORF">METZ01_LOCUS308184</name>
</gene>
<reference evidence="5" key="1">
    <citation type="submission" date="2018-05" db="EMBL/GenBank/DDBJ databases">
        <authorList>
            <person name="Lanie J.A."/>
            <person name="Ng W.-L."/>
            <person name="Kazmierczak K.M."/>
            <person name="Andrzejewski T.M."/>
            <person name="Davidsen T.M."/>
            <person name="Wayne K.J."/>
            <person name="Tettelin H."/>
            <person name="Glass J.I."/>
            <person name="Rusch D."/>
            <person name="Podicherti R."/>
            <person name="Tsui H.-C.T."/>
            <person name="Winkler M.E."/>
        </authorList>
    </citation>
    <scope>NUCLEOTIDE SEQUENCE</scope>
</reference>
<dbReference type="CDD" id="cd02440">
    <property type="entry name" value="AdoMet_MTases"/>
    <property type="match status" value="1"/>
</dbReference>
<name>A0A382N3J2_9ZZZZ</name>
<keyword evidence="3" id="KW-0831">Ubiquinone biosynthesis</keyword>
<keyword evidence="2" id="KW-0808">Transferase</keyword>
<dbReference type="Gene3D" id="3.40.50.150">
    <property type="entry name" value="Vaccinia Virus protein VP39"/>
    <property type="match status" value="1"/>
</dbReference>
<evidence type="ECO:0000256" key="3">
    <source>
        <dbReference type="ARBA" id="ARBA00022688"/>
    </source>
</evidence>
<evidence type="ECO:0000256" key="4">
    <source>
        <dbReference type="ARBA" id="ARBA00022691"/>
    </source>
</evidence>
<dbReference type="EMBL" id="UINC01097540">
    <property type="protein sequence ID" value="SVC55330.1"/>
    <property type="molecule type" value="Genomic_DNA"/>
</dbReference>
<dbReference type="InterPro" id="IPR029063">
    <property type="entry name" value="SAM-dependent_MTases_sf"/>
</dbReference>
<dbReference type="GO" id="GO:0010420">
    <property type="term" value="F:polyprenyldihydroxybenzoate methyltransferase activity"/>
    <property type="evidence" value="ECO:0007669"/>
    <property type="project" value="InterPro"/>
</dbReference>
<keyword evidence="4" id="KW-0949">S-adenosyl-L-methionine</keyword>
<organism evidence="5">
    <name type="scientific">marine metagenome</name>
    <dbReference type="NCBI Taxonomy" id="408172"/>
    <lineage>
        <taxon>unclassified sequences</taxon>
        <taxon>metagenomes</taxon>
        <taxon>ecological metagenomes</taxon>
    </lineage>
</organism>
<dbReference type="PANTHER" id="PTHR43464">
    <property type="entry name" value="METHYLTRANSFERASE"/>
    <property type="match status" value="1"/>
</dbReference>
<evidence type="ECO:0000256" key="1">
    <source>
        <dbReference type="ARBA" id="ARBA00022603"/>
    </source>
</evidence>
<proteinExistence type="inferred from homology"/>
<dbReference type="SUPFAM" id="SSF53335">
    <property type="entry name" value="S-adenosyl-L-methionine-dependent methyltransferases"/>
    <property type="match status" value="1"/>
</dbReference>
<evidence type="ECO:0000313" key="5">
    <source>
        <dbReference type="EMBL" id="SVC55330.1"/>
    </source>
</evidence>
<protein>
    <recommendedName>
        <fullName evidence="6">Methyltransferase type 11 domain-containing protein</fullName>
    </recommendedName>
</protein>
<dbReference type="NCBIfam" id="TIGR01983">
    <property type="entry name" value="UbiG"/>
    <property type="match status" value="1"/>
</dbReference>
<dbReference type="HAMAP" id="MF_00472">
    <property type="entry name" value="UbiG"/>
    <property type="match status" value="1"/>
</dbReference>
<dbReference type="Pfam" id="PF13489">
    <property type="entry name" value="Methyltransf_23"/>
    <property type="match status" value="1"/>
</dbReference>
<accession>A0A382N3J2</accession>
<evidence type="ECO:0008006" key="6">
    <source>
        <dbReference type="Google" id="ProtNLM"/>
    </source>
</evidence>
<keyword evidence="1" id="KW-0489">Methyltransferase</keyword>
<dbReference type="AlphaFoldDB" id="A0A382N3J2"/>
<sequence length="234" mass="27093">MTKRTKLSEFNHFNKLANEWWSESGKYKILHKIKPIRIKYILNHIGSKNIKNLEILDLGCGGGLVCESLAKLGCNVTGIDFVENNIKAAKLHASQSNLKINYYTQDIDVLSLKQKYDLIILFEVLEHIDNWNTTLFKIKKFLKKGGLIILSTINRNIVSNILAIKFAENILRWVPKNTHDYNKLITPEELEKVLIKEDFSILDFSGLVFNPLDRKWRISKNIKLVNYFCTAKLN</sequence>
<dbReference type="GO" id="GO:0061542">
    <property type="term" value="F:3-demethylubiquinol 3-O-methyltransferase activity"/>
    <property type="evidence" value="ECO:0007669"/>
    <property type="project" value="InterPro"/>
</dbReference>
<dbReference type="PANTHER" id="PTHR43464:SF19">
    <property type="entry name" value="UBIQUINONE BIOSYNTHESIS O-METHYLTRANSFERASE, MITOCHONDRIAL"/>
    <property type="match status" value="1"/>
</dbReference>